<evidence type="ECO:0000256" key="4">
    <source>
        <dbReference type="ARBA" id="ARBA00030718"/>
    </source>
</evidence>
<evidence type="ECO:0000256" key="2">
    <source>
        <dbReference type="ARBA" id="ARBA00020556"/>
    </source>
</evidence>
<evidence type="ECO:0000313" key="8">
    <source>
        <dbReference type="Proteomes" id="UP000007875"/>
    </source>
</evidence>
<keyword evidence="8" id="KW-1185">Reference proteome</keyword>
<feature type="domain" description="Nuclear speckle splicing regulatory protein 1 N-terminal" evidence="6">
    <location>
        <begin position="60"/>
        <end position="181"/>
    </location>
</feature>
<reference evidence="8" key="1">
    <citation type="submission" date="2003-08" db="EMBL/GenBank/DDBJ databases">
        <authorList>
            <person name="Birren B."/>
            <person name="Nusbaum C."/>
            <person name="Abebe A."/>
            <person name="Abouelleil A."/>
            <person name="Adekoya E."/>
            <person name="Ait-zahra M."/>
            <person name="Allen N."/>
            <person name="Allen T."/>
            <person name="An P."/>
            <person name="Anderson M."/>
            <person name="Anderson S."/>
            <person name="Arachchi H."/>
            <person name="Armbruster J."/>
            <person name="Bachantsang P."/>
            <person name="Baldwin J."/>
            <person name="Barry A."/>
            <person name="Bayul T."/>
            <person name="Blitshsteyn B."/>
            <person name="Bloom T."/>
            <person name="Blye J."/>
            <person name="Boguslavskiy L."/>
            <person name="Borowsky M."/>
            <person name="Boukhgalter B."/>
            <person name="Brunache A."/>
            <person name="Butler J."/>
            <person name="Calixte N."/>
            <person name="Calvo S."/>
            <person name="Camarata J."/>
            <person name="Campo K."/>
            <person name="Chang J."/>
            <person name="Cheshatsang Y."/>
            <person name="Citroen M."/>
            <person name="Collymore A."/>
            <person name="Considine T."/>
            <person name="Cook A."/>
            <person name="Cooke P."/>
            <person name="Corum B."/>
            <person name="Cuomo C."/>
            <person name="David R."/>
            <person name="Dawoe T."/>
            <person name="Degray S."/>
            <person name="Dodge S."/>
            <person name="Dooley K."/>
            <person name="Dorje P."/>
            <person name="Dorjee K."/>
            <person name="Dorris L."/>
            <person name="Duffey N."/>
            <person name="Dupes A."/>
            <person name="Elkins T."/>
            <person name="Engels R."/>
            <person name="Erickson J."/>
            <person name="Farina A."/>
            <person name="Faro S."/>
            <person name="Ferreira P."/>
            <person name="Fischer H."/>
            <person name="Fitzgerald M."/>
            <person name="Foley K."/>
            <person name="Gage D."/>
            <person name="Galagan J."/>
            <person name="Gearin G."/>
            <person name="Gnerre S."/>
            <person name="Gnirke A."/>
            <person name="Goyette A."/>
            <person name="Graham J."/>
            <person name="Grandbois E."/>
            <person name="Gyaltsen K."/>
            <person name="Hafez N."/>
            <person name="Hagopian D."/>
            <person name="Hagos B."/>
            <person name="Hall J."/>
            <person name="Hatcher B."/>
            <person name="Heller A."/>
            <person name="Higgins H."/>
            <person name="Honan T."/>
            <person name="Horn A."/>
            <person name="Houde N."/>
            <person name="Hughes L."/>
            <person name="Hulme W."/>
            <person name="Husby E."/>
            <person name="Iliev I."/>
            <person name="Jaffe D."/>
            <person name="Jones C."/>
            <person name="Kamal M."/>
            <person name="Kamat A."/>
            <person name="Kamvysselis M."/>
            <person name="Karlsson E."/>
            <person name="Kells C."/>
            <person name="Kieu A."/>
            <person name="Kisner P."/>
            <person name="Kodira C."/>
            <person name="Kulbokas E."/>
            <person name="Labutti K."/>
            <person name="Lama D."/>
            <person name="Landers T."/>
            <person name="Leger J."/>
            <person name="Levine S."/>
            <person name="Lewis D."/>
            <person name="Lewis T."/>
            <person name="Lindblad-toh K."/>
            <person name="Liu X."/>
            <person name="Lokyitsang T."/>
            <person name="Lokyitsang Y."/>
            <person name="Lucien O."/>
            <person name="Lui A."/>
            <person name="Ma L.J."/>
            <person name="Mabbitt R."/>
            <person name="Macdonald J."/>
            <person name="Maclean C."/>
            <person name="Major J."/>
            <person name="Manning J."/>
            <person name="Marabella R."/>
            <person name="Maru K."/>
            <person name="Matthews C."/>
            <person name="Mauceli E."/>
            <person name="Mccarthy M."/>
            <person name="Mcdonough S."/>
            <person name="Mcghee T."/>
            <person name="Meldrim J."/>
            <person name="Meneus L."/>
            <person name="Mesirov J."/>
            <person name="Mihalev A."/>
            <person name="Mihova T."/>
            <person name="Mikkelsen T."/>
            <person name="Mlenga V."/>
            <person name="Moru K."/>
            <person name="Mozes J."/>
            <person name="Mulrain L."/>
            <person name="Munson G."/>
            <person name="Naylor J."/>
            <person name="Newes C."/>
            <person name="Nguyen C."/>
            <person name="Nguyen N."/>
            <person name="Nguyen T."/>
            <person name="Nicol R."/>
            <person name="Nielsen C."/>
            <person name="Nizzari M."/>
            <person name="Norbu C."/>
            <person name="Norbu N."/>
            <person name="O'donnell P."/>
            <person name="Okoawo O."/>
            <person name="O'leary S."/>
            <person name="Omotosho B."/>
            <person name="O'neill K."/>
            <person name="Osman S."/>
            <person name="Parker S."/>
            <person name="Perrin D."/>
            <person name="Phunkhang P."/>
            <person name="Piqani B."/>
            <person name="Purcell S."/>
            <person name="Rachupka T."/>
            <person name="Ramasamy U."/>
            <person name="Rameau R."/>
            <person name="Ray V."/>
            <person name="Raymond C."/>
            <person name="Retta R."/>
            <person name="Richardson S."/>
            <person name="Rise C."/>
            <person name="Rodriguez J."/>
            <person name="Rogers J."/>
            <person name="Rogov P."/>
            <person name="Rutman M."/>
            <person name="Schupbach R."/>
            <person name="Seaman C."/>
            <person name="Settipalli S."/>
            <person name="Sharpe T."/>
            <person name="Sheridan J."/>
            <person name="Sherpa N."/>
            <person name="Shi J."/>
            <person name="Smirnov S."/>
            <person name="Smith C."/>
            <person name="Sougnez C."/>
            <person name="Spencer B."/>
            <person name="Stalker J."/>
            <person name="Stange-thomann N."/>
            <person name="Stavropoulos S."/>
            <person name="Stetson K."/>
            <person name="Stone C."/>
            <person name="Stone S."/>
            <person name="Stubbs M."/>
            <person name="Talamas J."/>
            <person name="Tchuinga P."/>
            <person name="Tenzing P."/>
            <person name="Tesfaye S."/>
            <person name="Theodore J."/>
            <person name="Thoulutsang Y."/>
            <person name="Topham K."/>
            <person name="Towey S."/>
            <person name="Tsamla T."/>
            <person name="Tsomo N."/>
            <person name="Vallee D."/>
            <person name="Vassiliev H."/>
            <person name="Venkataraman V."/>
            <person name="Vinson J."/>
            <person name="Vo A."/>
            <person name="Wade C."/>
            <person name="Wang S."/>
            <person name="Wangchuk T."/>
            <person name="Wangdi T."/>
            <person name="Whittaker C."/>
            <person name="Wilkinson J."/>
            <person name="Wu Y."/>
            <person name="Wyman D."/>
            <person name="Yadav S."/>
            <person name="Yang S."/>
            <person name="Yang X."/>
            <person name="Yeager S."/>
            <person name="Yee E."/>
            <person name="Young G."/>
            <person name="Zainoun J."/>
            <person name="Zembeck L."/>
            <person name="Zimmer A."/>
            <person name="Zody M."/>
            <person name="Lander E."/>
        </authorList>
    </citation>
    <scope>NUCLEOTIDE SEQUENCE [LARGE SCALE GENOMIC DNA]</scope>
</reference>
<feature type="compositionally biased region" description="Basic and acidic residues" evidence="5">
    <location>
        <begin position="154"/>
        <end position="174"/>
    </location>
</feature>
<name>H2ZR02_CIOSA</name>
<dbReference type="HOGENOM" id="CLU_095538_0_0_1"/>
<dbReference type="Proteomes" id="UP000007875">
    <property type="component" value="Unassembled WGS sequence"/>
</dbReference>
<evidence type="ECO:0000313" key="7">
    <source>
        <dbReference type="Ensembl" id="ENSCSAVP00000020018.1"/>
    </source>
</evidence>
<evidence type="ECO:0000256" key="1">
    <source>
        <dbReference type="ARBA" id="ARBA00010126"/>
    </source>
</evidence>
<proteinExistence type="inferred from homology"/>
<dbReference type="PANTHER" id="PTHR31938">
    <property type="entry name" value="NUCLEAR SPECKLE SPLICING REGULATORY PROTEIN 1"/>
    <property type="match status" value="1"/>
</dbReference>
<dbReference type="AlphaFoldDB" id="H2ZR02"/>
<protein>
    <recommendedName>
        <fullName evidence="2">Nuclear speckle splicing regulatory protein 1</fullName>
    </recommendedName>
    <alternativeName>
        <fullName evidence="4">Coiled-coil domain-containing protein 55</fullName>
    </alternativeName>
</protein>
<dbReference type="Pfam" id="PF09745">
    <property type="entry name" value="NSRP1_N"/>
    <property type="match status" value="1"/>
</dbReference>
<evidence type="ECO:0000259" key="6">
    <source>
        <dbReference type="Pfam" id="PF09745"/>
    </source>
</evidence>
<evidence type="ECO:0000256" key="5">
    <source>
        <dbReference type="SAM" id="MobiDB-lite"/>
    </source>
</evidence>
<dbReference type="InterPro" id="IPR018612">
    <property type="entry name" value="NSRP1_N"/>
</dbReference>
<accession>H2ZR02</accession>
<keyword evidence="3" id="KW-0175">Coiled coil</keyword>
<comment type="similarity">
    <text evidence="1">Belongs to the NSRP1 family.</text>
</comment>
<dbReference type="OMA" id="THRERAN"/>
<sequence length="206" mass="23939">MSSKQYGLTIPKKKPTLQKTLKPRLAVFGDDSGDELDGHKDVNAQIHKEAMKKIVKKQTKLEIQKAMEQDATVYEYDSIYDDMKQKNAVKNLPAAVLSADKQKKPKYIGQLIKAAEHRAKEKLRVEERTIERERKKEGDQFSDKPAFVTSAYKKRMEERQKEEEEERRQAAIEDAMDVRKQRDLSGFYKHFLNRQVGEPSVKTEPE</sequence>
<reference evidence="7" key="2">
    <citation type="submission" date="2025-08" db="UniProtKB">
        <authorList>
            <consortium name="Ensembl"/>
        </authorList>
    </citation>
    <scope>IDENTIFICATION</scope>
</reference>
<dbReference type="STRING" id="51511.ENSCSAVP00000020018"/>
<evidence type="ECO:0000256" key="3">
    <source>
        <dbReference type="ARBA" id="ARBA00023054"/>
    </source>
</evidence>
<organism evidence="7 8">
    <name type="scientific">Ciona savignyi</name>
    <name type="common">Pacific transparent sea squirt</name>
    <dbReference type="NCBI Taxonomy" id="51511"/>
    <lineage>
        <taxon>Eukaryota</taxon>
        <taxon>Metazoa</taxon>
        <taxon>Chordata</taxon>
        <taxon>Tunicata</taxon>
        <taxon>Ascidiacea</taxon>
        <taxon>Phlebobranchia</taxon>
        <taxon>Cionidae</taxon>
        <taxon>Ciona</taxon>
    </lineage>
</organism>
<dbReference type="InParanoid" id="H2ZR02"/>
<dbReference type="PANTHER" id="PTHR31938:SF4">
    <property type="entry name" value="NUCLEAR SPECKLE SPLICING REGULATORY PROTEIN 1"/>
    <property type="match status" value="1"/>
</dbReference>
<feature type="region of interest" description="Disordered" evidence="5">
    <location>
        <begin position="131"/>
        <end position="174"/>
    </location>
</feature>
<dbReference type="Ensembl" id="ENSCSAVT00000020232.1">
    <property type="protein sequence ID" value="ENSCSAVP00000020018.1"/>
    <property type="gene ID" value="ENSCSAVG00000011750.1"/>
</dbReference>
<dbReference type="GO" id="GO:0000381">
    <property type="term" value="P:regulation of alternative mRNA splicing, via spliceosome"/>
    <property type="evidence" value="ECO:0007669"/>
    <property type="project" value="InterPro"/>
</dbReference>
<feature type="compositionally biased region" description="Basic and acidic residues" evidence="5">
    <location>
        <begin position="131"/>
        <end position="142"/>
    </location>
</feature>
<dbReference type="GeneTree" id="ENSGT00940000154049"/>
<dbReference type="InterPro" id="IPR042816">
    <property type="entry name" value="Nsrp1"/>
</dbReference>
<dbReference type="eggNOG" id="KOG2117">
    <property type="taxonomic scope" value="Eukaryota"/>
</dbReference>
<reference evidence="7" key="3">
    <citation type="submission" date="2025-09" db="UniProtKB">
        <authorList>
            <consortium name="Ensembl"/>
        </authorList>
    </citation>
    <scope>IDENTIFICATION</scope>
</reference>